<keyword evidence="4" id="KW-0678">Repressor</keyword>
<dbReference type="Gene3D" id="3.30.40.210">
    <property type="match status" value="1"/>
</dbReference>
<keyword evidence="6" id="KW-0863">Zinc-finger</keyword>
<evidence type="ECO:0000256" key="4">
    <source>
        <dbReference type="ARBA" id="ARBA00022491"/>
    </source>
</evidence>
<dbReference type="GO" id="GO:0006355">
    <property type="term" value="P:regulation of DNA-templated transcription"/>
    <property type="evidence" value="ECO:0007669"/>
    <property type="project" value="InterPro"/>
</dbReference>
<dbReference type="AlphaFoldDB" id="A0A914D6Z5"/>
<dbReference type="WBParaSite" id="ACRNAN_scaffold2003.g16200.t1">
    <property type="protein sequence ID" value="ACRNAN_scaffold2003.g16200.t1"/>
    <property type="gene ID" value="ACRNAN_scaffold2003.g16200"/>
</dbReference>
<evidence type="ECO:0000313" key="16">
    <source>
        <dbReference type="WBParaSite" id="ACRNAN_scaffold2003.g16200.t1"/>
    </source>
</evidence>
<evidence type="ECO:0000256" key="10">
    <source>
        <dbReference type="ARBA" id="ARBA00023163"/>
    </source>
</evidence>
<dbReference type="GO" id="GO:0008270">
    <property type="term" value="F:zinc ion binding"/>
    <property type="evidence" value="ECO:0007669"/>
    <property type="project" value="UniProtKB-KW"/>
</dbReference>
<dbReference type="SMART" id="SM01389">
    <property type="entry name" value="Spt4"/>
    <property type="match status" value="1"/>
</dbReference>
<evidence type="ECO:0000259" key="14">
    <source>
        <dbReference type="SMART" id="SM01389"/>
    </source>
</evidence>
<evidence type="ECO:0000256" key="13">
    <source>
        <dbReference type="ARBA" id="ARBA00079864"/>
    </source>
</evidence>
<dbReference type="Proteomes" id="UP000887540">
    <property type="component" value="Unplaced"/>
</dbReference>
<keyword evidence="8" id="KW-0805">Transcription regulation</keyword>
<dbReference type="PANTHER" id="PTHR12882">
    <property type="entry name" value="SUPPRESSOR OF TY 4"/>
    <property type="match status" value="1"/>
</dbReference>
<dbReference type="InterPro" id="IPR038510">
    <property type="entry name" value="Spt4_sf"/>
</dbReference>
<evidence type="ECO:0000256" key="2">
    <source>
        <dbReference type="ARBA" id="ARBA00010464"/>
    </source>
</evidence>
<evidence type="ECO:0000256" key="11">
    <source>
        <dbReference type="ARBA" id="ARBA00023242"/>
    </source>
</evidence>
<comment type="subcellular location">
    <subcellularLocation>
        <location evidence="1">Nucleus</location>
    </subcellularLocation>
</comment>
<evidence type="ECO:0000256" key="9">
    <source>
        <dbReference type="ARBA" id="ARBA00023159"/>
    </source>
</evidence>
<evidence type="ECO:0000256" key="3">
    <source>
        <dbReference type="ARBA" id="ARBA00020182"/>
    </source>
</evidence>
<feature type="domain" description="Spt4/RpoE2 zinc finger" evidence="14">
    <location>
        <begin position="13"/>
        <end position="90"/>
    </location>
</feature>
<keyword evidence="9" id="KW-0010">Activator</keyword>
<dbReference type="Pfam" id="PF06093">
    <property type="entry name" value="Spt4"/>
    <property type="match status" value="1"/>
</dbReference>
<evidence type="ECO:0000256" key="5">
    <source>
        <dbReference type="ARBA" id="ARBA00022723"/>
    </source>
</evidence>
<evidence type="ECO:0000256" key="6">
    <source>
        <dbReference type="ARBA" id="ARBA00022771"/>
    </source>
</evidence>
<keyword evidence="7" id="KW-0862">Zinc</keyword>
<evidence type="ECO:0000256" key="1">
    <source>
        <dbReference type="ARBA" id="ARBA00004123"/>
    </source>
</evidence>
<dbReference type="PIRSF" id="PIRSF025023">
    <property type="entry name" value="Spt4"/>
    <property type="match status" value="1"/>
</dbReference>
<keyword evidence="11" id="KW-0539">Nucleus</keyword>
<evidence type="ECO:0000256" key="12">
    <source>
        <dbReference type="ARBA" id="ARBA00070621"/>
    </source>
</evidence>
<dbReference type="GO" id="GO:0000993">
    <property type="term" value="F:RNA polymerase II complex binding"/>
    <property type="evidence" value="ECO:0007669"/>
    <property type="project" value="TreeGrafter"/>
</dbReference>
<accession>A0A914D6Z5</accession>
<keyword evidence="5" id="KW-0479">Metal-binding</keyword>
<dbReference type="PANTHER" id="PTHR12882:SF1">
    <property type="entry name" value="TRANSCRIPTION ELONGATION FACTOR SPT4"/>
    <property type="match status" value="1"/>
</dbReference>
<dbReference type="FunFam" id="3.30.40.210:FF:000001">
    <property type="entry name" value="Transcription elongation factor SPT4"/>
    <property type="match status" value="1"/>
</dbReference>
<sequence>MSIENVPRDLRGLRACLVCSLVKSADQFDEDGCENCEKFLNLKGDPDKVYECTSANFDGMIAVCEPQDSWVSRWQNINNKVRGIYAVSVSGSLPRHVISEL</sequence>
<dbReference type="SUPFAM" id="SSF63393">
    <property type="entry name" value="RNA polymerase subunits"/>
    <property type="match status" value="1"/>
</dbReference>
<protein>
    <recommendedName>
        <fullName evidence="3">Transcription elongation factor SPT4</fullName>
    </recommendedName>
    <alternativeName>
        <fullName evidence="13">DRB sensitivity-inducing factor small subunit</fullName>
    </alternativeName>
    <alternativeName>
        <fullName evidence="12">Transcription elongation factor spt4</fullName>
    </alternativeName>
</protein>
<dbReference type="CDD" id="cd07973">
    <property type="entry name" value="Spt4"/>
    <property type="match status" value="1"/>
</dbReference>
<dbReference type="InterPro" id="IPR009287">
    <property type="entry name" value="Spt4"/>
</dbReference>
<name>A0A914D6Z5_9BILA</name>
<dbReference type="InterPro" id="IPR022800">
    <property type="entry name" value="Spt4/RpoE2_Znf"/>
</dbReference>
<dbReference type="GO" id="GO:0140673">
    <property type="term" value="P:transcription elongation-coupled chromatin remodeling"/>
    <property type="evidence" value="ECO:0007669"/>
    <property type="project" value="InterPro"/>
</dbReference>
<organism evidence="15 16">
    <name type="scientific">Acrobeloides nanus</name>
    <dbReference type="NCBI Taxonomy" id="290746"/>
    <lineage>
        <taxon>Eukaryota</taxon>
        <taxon>Metazoa</taxon>
        <taxon>Ecdysozoa</taxon>
        <taxon>Nematoda</taxon>
        <taxon>Chromadorea</taxon>
        <taxon>Rhabditida</taxon>
        <taxon>Tylenchina</taxon>
        <taxon>Cephalobomorpha</taxon>
        <taxon>Cephaloboidea</taxon>
        <taxon>Cephalobidae</taxon>
        <taxon>Acrobeloides</taxon>
    </lineage>
</organism>
<evidence type="ECO:0000256" key="7">
    <source>
        <dbReference type="ARBA" id="ARBA00022833"/>
    </source>
</evidence>
<reference evidence="16" key="1">
    <citation type="submission" date="2022-11" db="UniProtKB">
        <authorList>
            <consortium name="WormBaseParasite"/>
        </authorList>
    </citation>
    <scope>IDENTIFICATION</scope>
</reference>
<comment type="similarity">
    <text evidence="2">Belongs to the SPT4 family.</text>
</comment>
<dbReference type="InterPro" id="IPR029040">
    <property type="entry name" value="RPABC4/Spt4"/>
</dbReference>
<proteinExistence type="inferred from homology"/>
<evidence type="ECO:0000256" key="8">
    <source>
        <dbReference type="ARBA" id="ARBA00023015"/>
    </source>
</evidence>
<evidence type="ECO:0000313" key="15">
    <source>
        <dbReference type="Proteomes" id="UP000887540"/>
    </source>
</evidence>
<dbReference type="GO" id="GO:0032044">
    <property type="term" value="C:DSIF complex"/>
    <property type="evidence" value="ECO:0007669"/>
    <property type="project" value="TreeGrafter"/>
</dbReference>
<keyword evidence="10" id="KW-0804">Transcription</keyword>
<keyword evidence="15" id="KW-1185">Reference proteome</keyword>